<dbReference type="GO" id="GO:0004497">
    <property type="term" value="F:monooxygenase activity"/>
    <property type="evidence" value="ECO:0007669"/>
    <property type="project" value="UniProtKB-KW"/>
</dbReference>
<dbReference type="PRINTS" id="PR00420">
    <property type="entry name" value="RNGMNOXGNASE"/>
</dbReference>
<dbReference type="InterPro" id="IPR036188">
    <property type="entry name" value="FAD/NAD-bd_sf"/>
</dbReference>
<dbReference type="GO" id="GO:0071949">
    <property type="term" value="F:FAD binding"/>
    <property type="evidence" value="ECO:0007669"/>
    <property type="project" value="InterPro"/>
</dbReference>
<dbReference type="SUPFAM" id="SSF51905">
    <property type="entry name" value="FAD/NAD(P)-binding domain"/>
    <property type="match status" value="1"/>
</dbReference>
<dbReference type="Proteomes" id="UP000603141">
    <property type="component" value="Unassembled WGS sequence"/>
</dbReference>
<proteinExistence type="predicted"/>
<reference evidence="2" key="1">
    <citation type="submission" date="2021-01" db="EMBL/GenBank/DDBJ databases">
        <title>Modified the classification status of verrucomicrobia.</title>
        <authorList>
            <person name="Feng X."/>
        </authorList>
    </citation>
    <scope>NUCLEOTIDE SEQUENCE</scope>
    <source>
        <strain evidence="2">KCTC 22041</strain>
    </source>
</reference>
<dbReference type="InterPro" id="IPR002938">
    <property type="entry name" value="FAD-bd"/>
</dbReference>
<dbReference type="RefSeq" id="WP_200273067.1">
    <property type="nucleotide sequence ID" value="NZ_JAENIJ010000036.1"/>
</dbReference>
<dbReference type="Pfam" id="PF01494">
    <property type="entry name" value="FAD_binding_3"/>
    <property type="match status" value="1"/>
</dbReference>
<dbReference type="EMBL" id="JAENIJ010000036">
    <property type="protein sequence ID" value="MBK1884147.1"/>
    <property type="molecule type" value="Genomic_DNA"/>
</dbReference>
<keyword evidence="2" id="KW-0560">Oxidoreductase</keyword>
<protein>
    <submittedName>
        <fullName evidence="2">FAD-dependent monooxygenase</fullName>
    </submittedName>
</protein>
<gene>
    <name evidence="2" type="ORF">JIN85_17130</name>
</gene>
<name>A0A934S8K8_9BACT</name>
<dbReference type="Gene3D" id="3.30.9.10">
    <property type="entry name" value="D-Amino Acid Oxidase, subunit A, domain 2"/>
    <property type="match status" value="1"/>
</dbReference>
<sequence>MQTTNQTVLISGASFAGLSSAFWMSQLGYKVKVVEIAPKIRSGGTAVNIRGNTIDVVKRMGIFDKIRSNRLSLRQWEFKNVDDHTERKLVVRTENEPPSDLDYEIERDALMQILLEAVRDRCEIVLGDKIVGLNETDRVEVTFKNGKTESFDLVLGCDGVHSGVRKIQFGEESNYIHFLQQYFSITIVDKLLIERDTAQLFNVPGKVVMLNAYKNKTDIIFGFVSEKEIAYDYRDEAQQRRFIAEEFNGVGWRTEELLKEIQSSESFYFDKMCQIRMPSWSSGRIALVGDAAYCASPAAGMGGSLAIDGAAALGDAMRTAGKDYRLAFETYEKKFRPFISKVQAEAVQVGLEILVPRTEEAIRIRNSAVGNEFF</sequence>
<keyword evidence="3" id="KW-1185">Reference proteome</keyword>
<evidence type="ECO:0000313" key="2">
    <source>
        <dbReference type="EMBL" id="MBK1884147.1"/>
    </source>
</evidence>
<dbReference type="InterPro" id="IPR051704">
    <property type="entry name" value="FAD_aromatic-hydroxylase"/>
</dbReference>
<dbReference type="Gene3D" id="3.50.50.60">
    <property type="entry name" value="FAD/NAD(P)-binding domain"/>
    <property type="match status" value="1"/>
</dbReference>
<evidence type="ECO:0000313" key="3">
    <source>
        <dbReference type="Proteomes" id="UP000603141"/>
    </source>
</evidence>
<comment type="caution">
    <text evidence="2">The sequence shown here is derived from an EMBL/GenBank/DDBJ whole genome shotgun (WGS) entry which is preliminary data.</text>
</comment>
<accession>A0A934S8K8</accession>
<evidence type="ECO:0000259" key="1">
    <source>
        <dbReference type="Pfam" id="PF01494"/>
    </source>
</evidence>
<dbReference type="PANTHER" id="PTHR46865">
    <property type="entry name" value="OXIDOREDUCTASE-RELATED"/>
    <property type="match status" value="1"/>
</dbReference>
<organism evidence="2 3">
    <name type="scientific">Luteolibacter pohnpeiensis</name>
    <dbReference type="NCBI Taxonomy" id="454153"/>
    <lineage>
        <taxon>Bacteria</taxon>
        <taxon>Pseudomonadati</taxon>
        <taxon>Verrucomicrobiota</taxon>
        <taxon>Verrucomicrobiia</taxon>
        <taxon>Verrucomicrobiales</taxon>
        <taxon>Verrucomicrobiaceae</taxon>
        <taxon>Luteolibacter</taxon>
    </lineage>
</organism>
<feature type="domain" description="FAD-binding" evidence="1">
    <location>
        <begin position="7"/>
        <end position="343"/>
    </location>
</feature>
<dbReference type="PANTHER" id="PTHR46865:SF2">
    <property type="entry name" value="MONOOXYGENASE"/>
    <property type="match status" value="1"/>
</dbReference>
<keyword evidence="2" id="KW-0503">Monooxygenase</keyword>
<dbReference type="AlphaFoldDB" id="A0A934S8K8"/>